<dbReference type="PRINTS" id="PR00390">
    <property type="entry name" value="PHPHLIPASEC"/>
</dbReference>
<dbReference type="Gene3D" id="3.20.20.190">
    <property type="entry name" value="Phosphatidylinositol (PI) phosphodiesterase"/>
    <property type="match status" value="1"/>
</dbReference>
<dbReference type="Gene3D" id="2.60.40.150">
    <property type="entry name" value="C2 domain"/>
    <property type="match status" value="1"/>
</dbReference>
<dbReference type="InterPro" id="IPR001711">
    <property type="entry name" value="PLipase_C_Pinositol-sp_Y"/>
</dbReference>
<dbReference type="CDD" id="cd08598">
    <property type="entry name" value="PI-PLC1c_yeast"/>
    <property type="match status" value="1"/>
</dbReference>
<dbReference type="GO" id="GO:0048015">
    <property type="term" value="P:phosphatidylinositol-mediated signaling"/>
    <property type="evidence" value="ECO:0007669"/>
    <property type="project" value="TreeGrafter"/>
</dbReference>
<comment type="catalytic activity">
    <reaction evidence="1 7">
        <text>a 1,2-diacyl-sn-glycero-3-phospho-(1D-myo-inositol-4,5-bisphosphate) + H2O = 1D-myo-inositol 1,4,5-trisphosphate + a 1,2-diacyl-sn-glycerol + H(+)</text>
        <dbReference type="Rhea" id="RHEA:33179"/>
        <dbReference type="ChEBI" id="CHEBI:15377"/>
        <dbReference type="ChEBI" id="CHEBI:15378"/>
        <dbReference type="ChEBI" id="CHEBI:17815"/>
        <dbReference type="ChEBI" id="CHEBI:58456"/>
        <dbReference type="ChEBI" id="CHEBI:203600"/>
        <dbReference type="EC" id="3.1.4.11"/>
    </reaction>
</comment>
<reference evidence="11 12" key="1">
    <citation type="journal article" date="2018" name="Nat. Ecol. Evol.">
        <title>Pezizomycetes genomes reveal the molecular basis of ectomycorrhizal truffle lifestyle.</title>
        <authorList>
            <person name="Murat C."/>
            <person name="Payen T."/>
            <person name="Noel B."/>
            <person name="Kuo A."/>
            <person name="Morin E."/>
            <person name="Chen J."/>
            <person name="Kohler A."/>
            <person name="Krizsan K."/>
            <person name="Balestrini R."/>
            <person name="Da Silva C."/>
            <person name="Montanini B."/>
            <person name="Hainaut M."/>
            <person name="Levati E."/>
            <person name="Barry K.W."/>
            <person name="Belfiori B."/>
            <person name="Cichocki N."/>
            <person name="Clum A."/>
            <person name="Dockter R.B."/>
            <person name="Fauchery L."/>
            <person name="Guy J."/>
            <person name="Iotti M."/>
            <person name="Le Tacon F."/>
            <person name="Lindquist E.A."/>
            <person name="Lipzen A."/>
            <person name="Malagnac F."/>
            <person name="Mello A."/>
            <person name="Molinier V."/>
            <person name="Miyauchi S."/>
            <person name="Poulain J."/>
            <person name="Riccioni C."/>
            <person name="Rubini A."/>
            <person name="Sitrit Y."/>
            <person name="Splivallo R."/>
            <person name="Traeger S."/>
            <person name="Wang M."/>
            <person name="Zifcakova L."/>
            <person name="Wipf D."/>
            <person name="Zambonelli A."/>
            <person name="Paolocci F."/>
            <person name="Nowrousian M."/>
            <person name="Ottonello S."/>
            <person name="Baldrian P."/>
            <person name="Spatafora J.W."/>
            <person name="Henrissat B."/>
            <person name="Nagy L.G."/>
            <person name="Aury J.M."/>
            <person name="Wincker P."/>
            <person name="Grigoriev I.V."/>
            <person name="Bonfante P."/>
            <person name="Martin F.M."/>
        </authorList>
    </citation>
    <scope>NUCLEOTIDE SEQUENCE [LARGE SCALE GENOMIC DNA]</scope>
    <source>
        <strain evidence="11 12">RN42</strain>
    </source>
</reference>
<keyword evidence="12" id="KW-1185">Reference proteome</keyword>
<dbReference type="InterPro" id="IPR001192">
    <property type="entry name" value="PI-PLC_fam"/>
</dbReference>
<keyword evidence="5" id="KW-0807">Transducer</keyword>
<dbReference type="Proteomes" id="UP000275078">
    <property type="component" value="Unassembled WGS sequence"/>
</dbReference>
<dbReference type="Gene3D" id="2.30.29.30">
    <property type="entry name" value="Pleckstrin-homology domain (PH domain)/Phosphotyrosine-binding domain (PTB)"/>
    <property type="match status" value="1"/>
</dbReference>
<dbReference type="InterPro" id="IPR011992">
    <property type="entry name" value="EF-hand-dom_pair"/>
</dbReference>
<evidence type="ECO:0000256" key="7">
    <source>
        <dbReference type="RuleBase" id="RU361133"/>
    </source>
</evidence>
<feature type="domain" description="C2" evidence="9">
    <location>
        <begin position="742"/>
        <end position="902"/>
    </location>
</feature>
<dbReference type="SMART" id="SM00148">
    <property type="entry name" value="PLCXc"/>
    <property type="match status" value="1"/>
</dbReference>
<dbReference type="EC" id="3.1.4.11" evidence="7"/>
<dbReference type="Pfam" id="PF00388">
    <property type="entry name" value="PI-PLC-X"/>
    <property type="match status" value="1"/>
</dbReference>
<dbReference type="SUPFAM" id="SSF51695">
    <property type="entry name" value="PLC-like phosphodiesterases"/>
    <property type="match status" value="1"/>
</dbReference>
<protein>
    <recommendedName>
        <fullName evidence="7">Phosphoinositide phospholipase C</fullName>
        <ecNumber evidence="7">3.1.4.11</ecNumber>
    </recommendedName>
</protein>
<dbReference type="OrthoDB" id="269822at2759"/>
<dbReference type="AlphaFoldDB" id="A0A3N4HM24"/>
<dbReference type="SUPFAM" id="SSF49562">
    <property type="entry name" value="C2 domain (Calcium/lipid-binding domain, CaLB)"/>
    <property type="match status" value="1"/>
</dbReference>
<organism evidence="11 12">
    <name type="scientific">Ascobolus immersus RN42</name>
    <dbReference type="NCBI Taxonomy" id="1160509"/>
    <lineage>
        <taxon>Eukaryota</taxon>
        <taxon>Fungi</taxon>
        <taxon>Dikarya</taxon>
        <taxon>Ascomycota</taxon>
        <taxon>Pezizomycotina</taxon>
        <taxon>Pezizomycetes</taxon>
        <taxon>Pezizales</taxon>
        <taxon>Ascobolaceae</taxon>
        <taxon>Ascobolus</taxon>
    </lineage>
</organism>
<dbReference type="InterPro" id="IPR000909">
    <property type="entry name" value="PLipase_C_PInositol-sp_X_dom"/>
</dbReference>
<dbReference type="STRING" id="1160509.A0A3N4HM24"/>
<evidence type="ECO:0000256" key="5">
    <source>
        <dbReference type="ARBA" id="ARBA00023224"/>
    </source>
</evidence>
<dbReference type="InterPro" id="IPR035892">
    <property type="entry name" value="C2_domain_sf"/>
</dbReference>
<sequence>MPKDETKDGLVRRLSRGAANKFKRRRSSSAKDSEERPGPLVMRLRSDSGGRDLAVRYKDASQPNSDDEDEAVMSVAESQVDGAPIDGDIPNTARLAEPAIGFVIPNELQMGMEALRITKDYNPKDKPAFIVRLRLDVARGKAIWDSSKPTSCFYVDDIKEIYTAEEADAYRDHFKFGTAYRYRWITVFHSDHKRDGKLKQVNFVLGTKKDVELWKTTLWKMHGYRTELMSGLSVRGNKILQNMWDSAIAKRKQQRPGSDEKKLTFEDIEALCRNLEVNCSKRFLADKFQEADPENTGALKYPQFVTFMNLLEEREEISAIWDATVKEPSLGMDFEEFRSFLQKVQRVDVDKDRAEIEATFQKFCRKSRKIARQTGQLPQLDVSQPATPQLEMPPVQRMSKKAFSIYLSSPKNMPLIPSQGQDFTRPFNEYFISSSHNTYLLGRQLKGESSIEAYVRVLQRGCRCVEVDCWDGDDGRPTVNHGRTLTKEILFKDVMAAIYKHAFTASAYPVIISLEVHCSLEQQVKMAEIMKEELKEALITVPLQDNEIELPSPEDLKYRILIKVKGSNLQEAIRVASDLSKGTADSIKPSGNKSTGDDDSSSSSSGDGKKAKNKAKKIAPELGALGVYSRGQKFKNFSLPESKTINHIFSLAEGTFEKFCKDPEKKAQLEKHNMKYLMRIYPSGFRISSTNFDPLGFWRRGAQMVALNWQTYDAGMQINEAMFAAGDDRTGYVLKPKELRSSNGALSLDEMGKPKKYRKRIEFTVDVISAQQLPRPEGAKSGEVFDPFVEVEVFTADDKVKGGSQIEGGVEVRDAKGASGLGAPLKRRTSTIVRNGFNPVFSKDGSGAMKVVVETKFESLVFVRFSVHVDVNRINDKPSPIAYFTAKLSSLQQGYRHLPLFSLNGDQLLFSTLFVKLDIKEPVVMGAPAIERRKTIRGNIKTGVKALVISRFDSTKKDKEKDKDKGSPKSK</sequence>
<dbReference type="InterPro" id="IPR011993">
    <property type="entry name" value="PH-like_dom_sf"/>
</dbReference>
<feature type="compositionally biased region" description="Basic and acidic residues" evidence="8">
    <location>
        <begin position="1"/>
        <end position="11"/>
    </location>
</feature>
<evidence type="ECO:0000256" key="1">
    <source>
        <dbReference type="ARBA" id="ARBA00001195"/>
    </source>
</evidence>
<dbReference type="EMBL" id="ML119778">
    <property type="protein sequence ID" value="RPA74873.1"/>
    <property type="molecule type" value="Genomic_DNA"/>
</dbReference>
<dbReference type="FunFam" id="3.20.20.190:FF:000039">
    <property type="entry name" value="Phosphoinositide phospholipase C"/>
    <property type="match status" value="1"/>
</dbReference>
<dbReference type="Gene3D" id="1.10.238.10">
    <property type="entry name" value="EF-hand"/>
    <property type="match status" value="1"/>
</dbReference>
<evidence type="ECO:0000256" key="3">
    <source>
        <dbReference type="ARBA" id="ARBA00022963"/>
    </source>
</evidence>
<keyword evidence="4 7" id="KW-0443">Lipid metabolism</keyword>
<dbReference type="Pfam" id="PF00387">
    <property type="entry name" value="PI-PLC-Y"/>
    <property type="match status" value="1"/>
</dbReference>
<evidence type="ECO:0000256" key="2">
    <source>
        <dbReference type="ARBA" id="ARBA00022801"/>
    </source>
</evidence>
<name>A0A3N4HM24_ASCIM</name>
<dbReference type="GO" id="GO:0016042">
    <property type="term" value="P:lipid catabolic process"/>
    <property type="evidence" value="ECO:0007669"/>
    <property type="project" value="UniProtKB-KW"/>
</dbReference>
<evidence type="ECO:0000313" key="12">
    <source>
        <dbReference type="Proteomes" id="UP000275078"/>
    </source>
</evidence>
<feature type="region of interest" description="Disordered" evidence="8">
    <location>
        <begin position="1"/>
        <end position="51"/>
    </location>
</feature>
<feature type="domain" description="PI-PLC Y-box" evidence="10">
    <location>
        <begin position="622"/>
        <end position="740"/>
    </location>
</feature>
<evidence type="ECO:0000256" key="4">
    <source>
        <dbReference type="ARBA" id="ARBA00023098"/>
    </source>
</evidence>
<dbReference type="InterPro" id="IPR017946">
    <property type="entry name" value="PLC-like_Pdiesterase_TIM-brl"/>
</dbReference>
<keyword evidence="2 7" id="KW-0378">Hydrolase</keyword>
<evidence type="ECO:0000313" key="11">
    <source>
        <dbReference type="EMBL" id="RPA74873.1"/>
    </source>
</evidence>
<feature type="region of interest" description="Disordered" evidence="8">
    <location>
        <begin position="582"/>
        <end position="615"/>
    </location>
</feature>
<dbReference type="GO" id="GO:0051209">
    <property type="term" value="P:release of sequestered calcium ion into cytosol"/>
    <property type="evidence" value="ECO:0007669"/>
    <property type="project" value="TreeGrafter"/>
</dbReference>
<comment type="function">
    <text evidence="6">The production of the second messenger molecules diacylglycerol (DAG) and inositol 1,4,5-trisphosphate (IP3) is mediated by activated phosphatidylinositol-specific phospholipase C enzymes.</text>
</comment>
<dbReference type="PROSITE" id="PS50008">
    <property type="entry name" value="PIPLC_Y_DOMAIN"/>
    <property type="match status" value="1"/>
</dbReference>
<dbReference type="PROSITE" id="PS50007">
    <property type="entry name" value="PIPLC_X_DOMAIN"/>
    <property type="match status" value="1"/>
</dbReference>
<dbReference type="SMART" id="SM00239">
    <property type="entry name" value="C2"/>
    <property type="match status" value="1"/>
</dbReference>
<dbReference type="SUPFAM" id="SSF47473">
    <property type="entry name" value="EF-hand"/>
    <property type="match status" value="1"/>
</dbReference>
<evidence type="ECO:0000256" key="6">
    <source>
        <dbReference type="ARBA" id="ARBA00059664"/>
    </source>
</evidence>
<dbReference type="PANTHER" id="PTHR10336:SF36">
    <property type="entry name" value="1-PHOSPHATIDYLINOSITOL 4,5-BISPHOSPHATE PHOSPHODIESTERASE BETA-4"/>
    <property type="match status" value="1"/>
</dbReference>
<dbReference type="InterPro" id="IPR000008">
    <property type="entry name" value="C2_dom"/>
</dbReference>
<evidence type="ECO:0000256" key="8">
    <source>
        <dbReference type="SAM" id="MobiDB-lite"/>
    </source>
</evidence>
<gene>
    <name evidence="11" type="ORF">BJ508DRAFT_319521</name>
</gene>
<evidence type="ECO:0000259" key="9">
    <source>
        <dbReference type="PROSITE" id="PS50004"/>
    </source>
</evidence>
<keyword evidence="3 7" id="KW-0442">Lipid degradation</keyword>
<dbReference type="SMART" id="SM00149">
    <property type="entry name" value="PLCYc"/>
    <property type="match status" value="1"/>
</dbReference>
<proteinExistence type="predicted"/>
<accession>A0A3N4HM24</accession>
<dbReference type="GO" id="GO:0004435">
    <property type="term" value="F:phosphatidylinositol-4,5-bisphosphate phospholipase C activity"/>
    <property type="evidence" value="ECO:0007669"/>
    <property type="project" value="UniProtKB-EC"/>
</dbReference>
<dbReference type="PANTHER" id="PTHR10336">
    <property type="entry name" value="PHOSPHOINOSITIDE-SPECIFIC PHOSPHOLIPASE C FAMILY PROTEIN"/>
    <property type="match status" value="1"/>
</dbReference>
<evidence type="ECO:0000259" key="10">
    <source>
        <dbReference type="PROSITE" id="PS50008"/>
    </source>
</evidence>
<dbReference type="CDD" id="cd00275">
    <property type="entry name" value="C2_PLC_like"/>
    <property type="match status" value="1"/>
</dbReference>
<dbReference type="PROSITE" id="PS50004">
    <property type="entry name" value="C2"/>
    <property type="match status" value="1"/>
</dbReference>